<dbReference type="AlphaFoldDB" id="A0A5M8PVS6"/>
<evidence type="ECO:0008006" key="4">
    <source>
        <dbReference type="Google" id="ProtNLM"/>
    </source>
</evidence>
<feature type="transmembrane region" description="Helical" evidence="1">
    <location>
        <begin position="229"/>
        <end position="248"/>
    </location>
</feature>
<evidence type="ECO:0000313" key="3">
    <source>
        <dbReference type="Proteomes" id="UP000324767"/>
    </source>
</evidence>
<sequence length="563" mass="63566">MVLPLSPTGHNFGPFLVDGLGIFYIIFAAVYSLLFFGGCTTVWIHRSLPLIRMRNPVQMLGALVVLHVYLVVVLLAYPLNGIFPCVAEYWVMAMYFPCGVGLFQASNQRLLIISRKQIDLAKGFFPVLRRHTRVIRLLADLPGKWRGRVWRYDFWFDVGFVLQMVMSLIIFLISRKFHPFGLVSKHVDSAACRRGWEWLPTILWMVLWANVFGPLLLWNVHMVRDIYHWRLQTFIAVIASLPGTPLWLAALYSDRMAKISRYWIPPMWFVPGLIIMEVVTLVFPLLHIYKCYRQLPDYPMSAAELEGSTNASYTTLSETTTARATISSSGKLYNMKELERCLANEDDRKSLQDFACKREFTGENIMFLAQVQDFRSHWVALYNGGPYISPAAKRRMFEVAVTIFAHLVCTDTASVYINIEGRIYKALDASLGDAARAYMSATRGSGPIVSPFGETIFDTANPKGFSASISMNPISSIHLDGVSLNSSTGASMTAETITPTSTSSRDALIAPLEPFSQLNGWSGNSVIDNFDIADGFDREIFSDAYESVKNLVYAQTWQRFNQE</sequence>
<protein>
    <recommendedName>
        <fullName evidence="4">RGS domain-containing protein</fullName>
    </recommendedName>
</protein>
<comment type="caution">
    <text evidence="2">The sequence shown here is derived from an EMBL/GenBank/DDBJ whole genome shotgun (WGS) entry which is preliminary data.</text>
</comment>
<dbReference type="InterPro" id="IPR036305">
    <property type="entry name" value="RGS_sf"/>
</dbReference>
<keyword evidence="1" id="KW-0472">Membrane</keyword>
<feature type="transmembrane region" description="Helical" evidence="1">
    <location>
        <begin position="268"/>
        <end position="289"/>
    </location>
</feature>
<evidence type="ECO:0000256" key="1">
    <source>
        <dbReference type="SAM" id="Phobius"/>
    </source>
</evidence>
<feature type="transmembrane region" description="Helical" evidence="1">
    <location>
        <begin position="20"/>
        <end position="45"/>
    </location>
</feature>
<dbReference type="Gene3D" id="1.10.167.10">
    <property type="entry name" value="Regulator of G-protein Signalling 4, domain 2"/>
    <property type="match status" value="1"/>
</dbReference>
<dbReference type="SUPFAM" id="SSF48097">
    <property type="entry name" value="Regulator of G-protein signaling, RGS"/>
    <property type="match status" value="1"/>
</dbReference>
<name>A0A5M8PVS6_9LECA</name>
<feature type="transmembrane region" description="Helical" evidence="1">
    <location>
        <begin position="198"/>
        <end position="217"/>
    </location>
</feature>
<dbReference type="EMBL" id="VXIT01000003">
    <property type="protein sequence ID" value="KAA6413783.1"/>
    <property type="molecule type" value="Genomic_DNA"/>
</dbReference>
<accession>A0A5M8PVS6</accession>
<evidence type="ECO:0000313" key="2">
    <source>
        <dbReference type="EMBL" id="KAA6413783.1"/>
    </source>
</evidence>
<keyword evidence="1" id="KW-0812">Transmembrane</keyword>
<reference evidence="2 3" key="1">
    <citation type="submission" date="2019-09" db="EMBL/GenBank/DDBJ databases">
        <title>The hologenome of the rock-dwelling lichen Lasallia pustulata.</title>
        <authorList>
            <person name="Greshake Tzovaras B."/>
            <person name="Segers F."/>
            <person name="Bicker A."/>
            <person name="Dal Grande F."/>
            <person name="Otte J."/>
            <person name="Hankeln T."/>
            <person name="Schmitt I."/>
            <person name="Ebersberger I."/>
        </authorList>
    </citation>
    <scope>NUCLEOTIDE SEQUENCE [LARGE SCALE GENOMIC DNA]</scope>
    <source>
        <strain evidence="2">A1-1</strain>
    </source>
</reference>
<keyword evidence="1" id="KW-1133">Transmembrane helix</keyword>
<feature type="transmembrane region" description="Helical" evidence="1">
    <location>
        <begin position="57"/>
        <end position="77"/>
    </location>
</feature>
<organism evidence="2 3">
    <name type="scientific">Lasallia pustulata</name>
    <dbReference type="NCBI Taxonomy" id="136370"/>
    <lineage>
        <taxon>Eukaryota</taxon>
        <taxon>Fungi</taxon>
        <taxon>Dikarya</taxon>
        <taxon>Ascomycota</taxon>
        <taxon>Pezizomycotina</taxon>
        <taxon>Lecanoromycetes</taxon>
        <taxon>OSLEUM clade</taxon>
        <taxon>Umbilicariomycetidae</taxon>
        <taxon>Umbilicariales</taxon>
        <taxon>Umbilicariaceae</taxon>
        <taxon>Lasallia</taxon>
    </lineage>
</organism>
<gene>
    <name evidence="2" type="ORF">FRX48_02144</name>
</gene>
<feature type="transmembrane region" description="Helical" evidence="1">
    <location>
        <begin position="89"/>
        <end position="106"/>
    </location>
</feature>
<feature type="transmembrane region" description="Helical" evidence="1">
    <location>
        <begin position="154"/>
        <end position="173"/>
    </location>
</feature>
<dbReference type="InterPro" id="IPR044926">
    <property type="entry name" value="RGS_subdomain_2"/>
</dbReference>
<dbReference type="OrthoDB" id="5313079at2759"/>
<dbReference type="Proteomes" id="UP000324767">
    <property type="component" value="Unassembled WGS sequence"/>
</dbReference>
<proteinExistence type="predicted"/>